<protein>
    <submittedName>
        <fullName evidence="2">Uncharacterized protein</fullName>
    </submittedName>
</protein>
<keyword evidence="1" id="KW-1133">Transmembrane helix</keyword>
<accession>A0A0S7Y556</accession>
<comment type="caution">
    <text evidence="2">The sequence shown here is derived from an EMBL/GenBank/DDBJ whole genome shotgun (WGS) entry which is preliminary data.</text>
</comment>
<feature type="transmembrane region" description="Helical" evidence="1">
    <location>
        <begin position="72"/>
        <end position="98"/>
    </location>
</feature>
<feature type="transmembrane region" description="Helical" evidence="1">
    <location>
        <begin position="12"/>
        <end position="36"/>
    </location>
</feature>
<evidence type="ECO:0000313" key="2">
    <source>
        <dbReference type="EMBL" id="KPJ69879.1"/>
    </source>
</evidence>
<keyword evidence="1" id="KW-0812">Transmembrane</keyword>
<feature type="transmembrane region" description="Helical" evidence="1">
    <location>
        <begin position="119"/>
        <end position="139"/>
    </location>
</feature>
<dbReference type="AlphaFoldDB" id="A0A0S7Y556"/>
<evidence type="ECO:0000256" key="1">
    <source>
        <dbReference type="SAM" id="Phobius"/>
    </source>
</evidence>
<dbReference type="Proteomes" id="UP000051861">
    <property type="component" value="Unassembled WGS sequence"/>
</dbReference>
<name>A0A0S7Y556_UNCSA</name>
<evidence type="ECO:0000313" key="3">
    <source>
        <dbReference type="Proteomes" id="UP000051861"/>
    </source>
</evidence>
<sequence length="142" mass="16241">MEYLIAAGTISLLFGLLLLFAPIFLGNLGAICNRVLIYLDEKLEPVKVWIGITLIIVGGWLLYVSANYPEVYYLPTFWIICFVFGLLFLFFPHWLSWLSNISNRVIFSTDEVVMGARKLVGIVLLIIGIYIFYMVYVIMQST</sequence>
<reference evidence="2 3" key="1">
    <citation type="journal article" date="2015" name="Microbiome">
        <title>Genomic resolution of linkages in carbon, nitrogen, and sulfur cycling among widespread estuary sediment bacteria.</title>
        <authorList>
            <person name="Baker B.J."/>
            <person name="Lazar C.S."/>
            <person name="Teske A.P."/>
            <person name="Dick G.J."/>
        </authorList>
    </citation>
    <scope>NUCLEOTIDE SEQUENCE [LARGE SCALE GENOMIC DNA]</scope>
    <source>
        <strain evidence="2">DG_54_3</strain>
    </source>
</reference>
<gene>
    <name evidence="2" type="ORF">AMJ44_02120</name>
</gene>
<keyword evidence="1" id="KW-0472">Membrane</keyword>
<dbReference type="EMBL" id="LIZX01000012">
    <property type="protein sequence ID" value="KPJ69879.1"/>
    <property type="molecule type" value="Genomic_DNA"/>
</dbReference>
<feature type="transmembrane region" description="Helical" evidence="1">
    <location>
        <begin position="48"/>
        <end position="66"/>
    </location>
</feature>
<proteinExistence type="predicted"/>
<organism evidence="2 3">
    <name type="scientific">candidate division WOR-1 bacterium DG_54_3</name>
    <dbReference type="NCBI Taxonomy" id="1703775"/>
    <lineage>
        <taxon>Bacteria</taxon>
        <taxon>Bacillati</taxon>
        <taxon>Saganbacteria</taxon>
    </lineage>
</organism>